<accession>A0ABV8Q655</accession>
<evidence type="ECO:0000313" key="2">
    <source>
        <dbReference type="Proteomes" id="UP001595900"/>
    </source>
</evidence>
<evidence type="ECO:0000313" key="1">
    <source>
        <dbReference type="EMBL" id="MFC4242961.1"/>
    </source>
</evidence>
<organism evidence="1 2">
    <name type="scientific">Gryllotalpicola reticulitermitis</name>
    <dbReference type="NCBI Taxonomy" id="1184153"/>
    <lineage>
        <taxon>Bacteria</taxon>
        <taxon>Bacillati</taxon>
        <taxon>Actinomycetota</taxon>
        <taxon>Actinomycetes</taxon>
        <taxon>Micrococcales</taxon>
        <taxon>Microbacteriaceae</taxon>
        <taxon>Gryllotalpicola</taxon>
    </lineage>
</organism>
<gene>
    <name evidence="1" type="ORF">ACFOYW_06225</name>
</gene>
<proteinExistence type="predicted"/>
<dbReference type="EMBL" id="JBHSCN010000004">
    <property type="protein sequence ID" value="MFC4242961.1"/>
    <property type="molecule type" value="Genomic_DNA"/>
</dbReference>
<reference evidence="2" key="1">
    <citation type="journal article" date="2019" name="Int. J. Syst. Evol. Microbiol.">
        <title>The Global Catalogue of Microorganisms (GCM) 10K type strain sequencing project: providing services to taxonomists for standard genome sequencing and annotation.</title>
        <authorList>
            <consortium name="The Broad Institute Genomics Platform"/>
            <consortium name="The Broad Institute Genome Sequencing Center for Infectious Disease"/>
            <person name="Wu L."/>
            <person name="Ma J."/>
        </authorList>
    </citation>
    <scope>NUCLEOTIDE SEQUENCE [LARGE SCALE GENOMIC DNA]</scope>
    <source>
        <strain evidence="2">CGMCC 1.10363</strain>
    </source>
</reference>
<dbReference type="Pfam" id="PF13289">
    <property type="entry name" value="SIR2_2"/>
    <property type="match status" value="1"/>
</dbReference>
<comment type="caution">
    <text evidence="1">The sequence shown here is derived from an EMBL/GenBank/DDBJ whole genome shotgun (WGS) entry which is preliminary data.</text>
</comment>
<protein>
    <submittedName>
        <fullName evidence="1">SIR2 family protein</fullName>
    </submittedName>
</protein>
<keyword evidence="2" id="KW-1185">Reference proteome</keyword>
<name>A0ABV8Q655_9MICO</name>
<dbReference type="RefSeq" id="WP_390227925.1">
    <property type="nucleotide sequence ID" value="NZ_JBHSCN010000004.1"/>
</dbReference>
<dbReference type="Proteomes" id="UP001595900">
    <property type="component" value="Unassembled WGS sequence"/>
</dbReference>
<sequence length="527" mass="57238">MLGHVNPRRVAVLLGAGASADAGIPLTSELAEKVVGAANAEAGVAQPWVRALNFVYGAMVGYQAEAGGNPLGAVNIERLISAVRLLQARDTHEAAPFVAAWKDGAFAFGSTPYDALIDRRVTAAISNSHLRVGNHALIEAISAVARRAVHPDSAPIFRQVERHVLQGIRTALCAPSRVDYLEPLLQLAREQDGGLDVVTLNYDLLVETLAADADDVSVDTGIARWRPGQRLTFDPAPGKVNLLKLHGSLSWANDHSESSEWSVNAPVIREVPDGVQSDGSGSSSREQKLPWIVVGDREKLSTDGPTLALLRAAEDVLDRASHLVIVGYSFGDRHINSMIRDWMLASESRTMTVLDLYWPDRKGVPDARSEFLEQYLERVGGRQQKRTPRILPLRGTARDRLAAALSAVPEPDPEPYVDVQMTGRWPDIILKLTNLGPELEMVTVNGALPGARRSGNLSIYTSAEERTADTQPKALASGARLSGLVPGEPRYVYPWFPRGEREVMFNIGGHSLTGDRLWTFSFQVEGA</sequence>